<keyword evidence="1" id="KW-0812">Transmembrane</keyword>
<dbReference type="Proteomes" id="UP000650477">
    <property type="component" value="Unassembled WGS sequence"/>
</dbReference>
<sequence length="71" mass="8313">MIFQSQNSNKKEVRTSFLLPAKPIIKLTVIYVMLLLFIFSVNTKKGKQTGRFLMLFLFFSVPAEDKKRTRN</sequence>
<accession>A0A2C5TKM7</accession>
<feature type="transmembrane region" description="Helical" evidence="1">
    <location>
        <begin position="24"/>
        <end position="41"/>
    </location>
</feature>
<comment type="caution">
    <text evidence="2">The sequence shown here is derived from an EMBL/GenBank/DDBJ whole genome shotgun (WGS) entry which is preliminary data.</text>
</comment>
<protein>
    <submittedName>
        <fullName evidence="2">Uncharacterized protein</fullName>
    </submittedName>
</protein>
<keyword evidence="1" id="KW-1133">Transmembrane helix</keyword>
<evidence type="ECO:0000313" key="2">
    <source>
        <dbReference type="EMBL" id="MBE8611017.1"/>
    </source>
</evidence>
<organism evidence="2 3">
    <name type="scientific">Morganella morganii</name>
    <name type="common">Proteus morganii</name>
    <dbReference type="NCBI Taxonomy" id="582"/>
    <lineage>
        <taxon>Bacteria</taxon>
        <taxon>Pseudomonadati</taxon>
        <taxon>Pseudomonadota</taxon>
        <taxon>Gammaproteobacteria</taxon>
        <taxon>Enterobacterales</taxon>
        <taxon>Morganellaceae</taxon>
        <taxon>Morganella</taxon>
    </lineage>
</organism>
<evidence type="ECO:0000313" key="3">
    <source>
        <dbReference type="Proteomes" id="UP000650477"/>
    </source>
</evidence>
<gene>
    <name evidence="2" type="ORF">CYG68_01050</name>
</gene>
<evidence type="ECO:0000256" key="1">
    <source>
        <dbReference type="SAM" id="Phobius"/>
    </source>
</evidence>
<proteinExistence type="predicted"/>
<name>A0A2C5TKM7_MORMO</name>
<dbReference type="AlphaFoldDB" id="A0A2C5TKM7"/>
<keyword evidence="1" id="KW-0472">Membrane</keyword>
<reference evidence="2" key="1">
    <citation type="submission" date="2017-12" db="EMBL/GenBank/DDBJ databases">
        <title>Genome sequencing and analysis.</title>
        <authorList>
            <person name="Huang Y.-T."/>
        </authorList>
    </citation>
    <scope>NUCLEOTIDE SEQUENCE</scope>
    <source>
        <strain evidence="2">VGH116</strain>
    </source>
</reference>
<dbReference type="EMBL" id="PKLF01000001">
    <property type="protein sequence ID" value="MBE8611017.1"/>
    <property type="molecule type" value="Genomic_DNA"/>
</dbReference>